<keyword evidence="2" id="KW-1185">Reference proteome</keyword>
<dbReference type="EMBL" id="JARKIF010000023">
    <property type="protein sequence ID" value="KAJ7616132.1"/>
    <property type="molecule type" value="Genomic_DNA"/>
</dbReference>
<sequence>MYSPNLPPKLPPELEREIFELAAQSDPLFVLQLMLVAWRVHTWVKPILYRVILLLGTNAENACSFPSKDFSRYMSVPASVLRESVQHLCIRMAPENVTEDVLSTADNVENLWIATTLSDFREAALVAALPSVECLHCSSALILSAAAGTAPPMFSCLTPLEIFEPLDTEISRGLALIPNLTHFGFDDGYVEAVLLLGRVARDVQVCLS</sequence>
<organism evidence="1 2">
    <name type="scientific">Roridomyces roridus</name>
    <dbReference type="NCBI Taxonomy" id="1738132"/>
    <lineage>
        <taxon>Eukaryota</taxon>
        <taxon>Fungi</taxon>
        <taxon>Dikarya</taxon>
        <taxon>Basidiomycota</taxon>
        <taxon>Agaricomycotina</taxon>
        <taxon>Agaricomycetes</taxon>
        <taxon>Agaricomycetidae</taxon>
        <taxon>Agaricales</taxon>
        <taxon>Marasmiineae</taxon>
        <taxon>Mycenaceae</taxon>
        <taxon>Roridomyces</taxon>
    </lineage>
</organism>
<gene>
    <name evidence="1" type="ORF">FB45DRAFT_237806</name>
</gene>
<name>A0AAD7BB83_9AGAR</name>
<protein>
    <submittedName>
        <fullName evidence="1">Uncharacterized protein</fullName>
    </submittedName>
</protein>
<dbReference type="Proteomes" id="UP001221142">
    <property type="component" value="Unassembled WGS sequence"/>
</dbReference>
<evidence type="ECO:0000313" key="1">
    <source>
        <dbReference type="EMBL" id="KAJ7616132.1"/>
    </source>
</evidence>
<evidence type="ECO:0000313" key="2">
    <source>
        <dbReference type="Proteomes" id="UP001221142"/>
    </source>
</evidence>
<accession>A0AAD7BB83</accession>
<dbReference type="AlphaFoldDB" id="A0AAD7BB83"/>
<comment type="caution">
    <text evidence="1">The sequence shown here is derived from an EMBL/GenBank/DDBJ whole genome shotgun (WGS) entry which is preliminary data.</text>
</comment>
<proteinExistence type="predicted"/>
<reference evidence="1" key="1">
    <citation type="submission" date="2023-03" db="EMBL/GenBank/DDBJ databases">
        <title>Massive genome expansion in bonnet fungi (Mycena s.s.) driven by repeated elements and novel gene families across ecological guilds.</title>
        <authorList>
            <consortium name="Lawrence Berkeley National Laboratory"/>
            <person name="Harder C.B."/>
            <person name="Miyauchi S."/>
            <person name="Viragh M."/>
            <person name="Kuo A."/>
            <person name="Thoen E."/>
            <person name="Andreopoulos B."/>
            <person name="Lu D."/>
            <person name="Skrede I."/>
            <person name="Drula E."/>
            <person name="Henrissat B."/>
            <person name="Morin E."/>
            <person name="Kohler A."/>
            <person name="Barry K."/>
            <person name="LaButti K."/>
            <person name="Morin E."/>
            <person name="Salamov A."/>
            <person name="Lipzen A."/>
            <person name="Mereny Z."/>
            <person name="Hegedus B."/>
            <person name="Baldrian P."/>
            <person name="Stursova M."/>
            <person name="Weitz H."/>
            <person name="Taylor A."/>
            <person name="Grigoriev I.V."/>
            <person name="Nagy L.G."/>
            <person name="Martin F."/>
            <person name="Kauserud H."/>
        </authorList>
    </citation>
    <scope>NUCLEOTIDE SEQUENCE</scope>
    <source>
        <strain evidence="1">9284</strain>
    </source>
</reference>